<keyword evidence="3" id="KW-1133">Transmembrane helix</keyword>
<dbReference type="OrthoDB" id="553099at2759"/>
<dbReference type="Pfam" id="PF05024">
    <property type="entry name" value="Gpi1"/>
    <property type="match status" value="1"/>
</dbReference>
<dbReference type="PANTHER" id="PTHR45725:SF18">
    <property type="entry name" value="ORC1-LIKE AAA ATPASE DOMAIN-CONTAINING PROTEIN"/>
    <property type="match status" value="1"/>
</dbReference>
<evidence type="ECO:0000256" key="1">
    <source>
        <dbReference type="SAM" id="Coils"/>
    </source>
</evidence>
<evidence type="ECO:0000313" key="6">
    <source>
        <dbReference type="Proteomes" id="UP000075714"/>
    </source>
</evidence>
<evidence type="ECO:0000313" key="5">
    <source>
        <dbReference type="EMBL" id="KXZ47096.1"/>
    </source>
</evidence>
<feature type="region of interest" description="Disordered" evidence="2">
    <location>
        <begin position="871"/>
        <end position="891"/>
    </location>
</feature>
<keyword evidence="4" id="KW-0732">Signal</keyword>
<comment type="caution">
    <text evidence="5">The sequence shown here is derived from an EMBL/GenBank/DDBJ whole genome shotgun (WGS) entry which is preliminary data.</text>
</comment>
<dbReference type="GO" id="GO:0016020">
    <property type="term" value="C:membrane"/>
    <property type="evidence" value="ECO:0007669"/>
    <property type="project" value="InterPro"/>
</dbReference>
<dbReference type="EMBL" id="LSYV01000039">
    <property type="protein sequence ID" value="KXZ47096.1"/>
    <property type="molecule type" value="Genomic_DNA"/>
</dbReference>
<protein>
    <submittedName>
        <fullName evidence="5">Uncharacterized protein</fullName>
    </submittedName>
</protein>
<feature type="region of interest" description="Disordered" evidence="2">
    <location>
        <begin position="402"/>
        <end position="478"/>
    </location>
</feature>
<proteinExistence type="predicted"/>
<feature type="compositionally biased region" description="Basic and acidic residues" evidence="2">
    <location>
        <begin position="639"/>
        <end position="652"/>
    </location>
</feature>
<evidence type="ECO:0000256" key="2">
    <source>
        <dbReference type="SAM" id="MobiDB-lite"/>
    </source>
</evidence>
<dbReference type="STRING" id="33097.A0A150GB78"/>
<feature type="transmembrane region" description="Helical" evidence="3">
    <location>
        <begin position="242"/>
        <end position="264"/>
    </location>
</feature>
<sequence>MQPCVLLRLFIPLGHAAPSAQGPGVASRAQHAHCRPHSQGLDCYLSTDYPPHSQPAACSPNEHAAAVTWLLADGCDAGVPAPPAPPDRNLSSLHFPGSERVTLLGCAQVHWCGLSTPVPRAALIGTQPNQSPQRPKHLQVFLYDPRQWIAVAAAEAGLPPRAARSCGNGGGGGGGCTWTGSGRHVRHVRHMVRCAWALRRLHSSRRGDEAAPLRSQPTLPPPPPSPPPPPPPLLVGRSALNAALLLLALALQMLVGPLAAAALWRQREALLGAAEAAAAGAERLLREQYDWLLTATPAGVKLHAEMCALLGCGAHAVLAALGAAARAGWPAARAPLAALLAAACAAGGLGGGLAVMHDMLAAAAAPLALQAAATGLLLRRHLAALAWAWGLLRGRGAAAASRRGVEQPAGGLGTPGPSATTHGSADTAEQRREPSGPPRVEDFTAGGKDGATTGASPRGGGGSGGAGGGSSLGGGGGLARPVARSGRLASRLPLHMLESLLGLAPDPGTLHEVVVERLIVGVLLLAPLTALLPTTLAWHTLALAAAAAPAAGGALLGAVAGLLRDSPLVALAWRAVRPLDWLGGWVVAASDARARELEFQLQLQDARAANRALAWQLRERDQELAALWAQLRRALAAEDEREREEGGCKEQDWGPPPAGLLSQLQRAREKLCARELAPPEHQKRQAGVAVAAVAPAPPGTPPPPSVHALCEVQLQAGAGEGPAELWEVHEEAEAGGETLPLFGSIEVPELVQDSAPAGHQPCVAPPPALPLPCPAALAAADAATRPGVADAGAEVVVAARARADRAHAALLFSSRQAAALAAQLAALRAHASDLRQELVDWRAACLDNHRQLAALRRAAAAAATAGAAAAGSVTGPAAQGGERPLQQRQQQ</sequence>
<feature type="region of interest" description="Disordered" evidence="2">
    <location>
        <begin position="639"/>
        <end position="660"/>
    </location>
</feature>
<dbReference type="AlphaFoldDB" id="A0A150GB78"/>
<feature type="compositionally biased region" description="Gly residues" evidence="2">
    <location>
        <begin position="457"/>
        <end position="478"/>
    </location>
</feature>
<accession>A0A150GB78</accession>
<evidence type="ECO:0000256" key="4">
    <source>
        <dbReference type="SAM" id="SignalP"/>
    </source>
</evidence>
<dbReference type="GO" id="GO:0006506">
    <property type="term" value="P:GPI anchor biosynthetic process"/>
    <property type="evidence" value="ECO:0007669"/>
    <property type="project" value="InterPro"/>
</dbReference>
<keyword evidence="1" id="KW-0175">Coiled coil</keyword>
<feature type="transmembrane region" description="Helical" evidence="3">
    <location>
        <begin position="542"/>
        <end position="563"/>
    </location>
</feature>
<evidence type="ECO:0000256" key="3">
    <source>
        <dbReference type="SAM" id="Phobius"/>
    </source>
</evidence>
<dbReference type="Proteomes" id="UP000075714">
    <property type="component" value="Unassembled WGS sequence"/>
</dbReference>
<gene>
    <name evidence="5" type="ORF">GPECTOR_38g333</name>
</gene>
<dbReference type="InterPro" id="IPR051425">
    <property type="entry name" value="Formin_Homology"/>
</dbReference>
<feature type="transmembrane region" description="Helical" evidence="3">
    <location>
        <begin position="518"/>
        <end position="536"/>
    </location>
</feature>
<feature type="transmembrane region" description="Helical" evidence="3">
    <location>
        <begin position="336"/>
        <end position="354"/>
    </location>
</feature>
<feature type="coiled-coil region" evidence="1">
    <location>
        <begin position="817"/>
        <end position="844"/>
    </location>
</feature>
<feature type="compositionally biased region" description="Basic and acidic residues" evidence="2">
    <location>
        <begin position="428"/>
        <end position="442"/>
    </location>
</feature>
<organism evidence="5 6">
    <name type="scientific">Gonium pectorale</name>
    <name type="common">Green alga</name>
    <dbReference type="NCBI Taxonomy" id="33097"/>
    <lineage>
        <taxon>Eukaryota</taxon>
        <taxon>Viridiplantae</taxon>
        <taxon>Chlorophyta</taxon>
        <taxon>core chlorophytes</taxon>
        <taxon>Chlorophyceae</taxon>
        <taxon>CS clade</taxon>
        <taxon>Chlamydomonadales</taxon>
        <taxon>Volvocaceae</taxon>
        <taxon>Gonium</taxon>
    </lineage>
</organism>
<keyword evidence="3" id="KW-0472">Membrane</keyword>
<dbReference type="InterPro" id="IPR007720">
    <property type="entry name" value="PigQ/GPI1"/>
</dbReference>
<feature type="chain" id="PRO_5007561951" evidence="4">
    <location>
        <begin position="17"/>
        <end position="891"/>
    </location>
</feature>
<dbReference type="PANTHER" id="PTHR45725">
    <property type="entry name" value="FORMIN HOMOLOGY 2 FAMILY MEMBER"/>
    <property type="match status" value="1"/>
</dbReference>
<name>A0A150GB78_GONPE</name>
<feature type="region of interest" description="Disordered" evidence="2">
    <location>
        <begin position="206"/>
        <end position="233"/>
    </location>
</feature>
<keyword evidence="6" id="KW-1185">Reference proteome</keyword>
<keyword evidence="3" id="KW-0812">Transmembrane</keyword>
<feature type="compositionally biased region" description="Low complexity" evidence="2">
    <location>
        <begin position="444"/>
        <end position="456"/>
    </location>
</feature>
<feature type="compositionally biased region" description="Pro residues" evidence="2">
    <location>
        <begin position="218"/>
        <end position="233"/>
    </location>
</feature>
<feature type="signal peptide" evidence="4">
    <location>
        <begin position="1"/>
        <end position="16"/>
    </location>
</feature>
<reference evidence="6" key="1">
    <citation type="journal article" date="2016" name="Nat. Commun.">
        <title>The Gonium pectorale genome demonstrates co-option of cell cycle regulation during the evolution of multicellularity.</title>
        <authorList>
            <person name="Hanschen E.R."/>
            <person name="Marriage T.N."/>
            <person name="Ferris P.J."/>
            <person name="Hamaji T."/>
            <person name="Toyoda A."/>
            <person name="Fujiyama A."/>
            <person name="Neme R."/>
            <person name="Noguchi H."/>
            <person name="Minakuchi Y."/>
            <person name="Suzuki M."/>
            <person name="Kawai-Toyooka H."/>
            <person name="Smith D.R."/>
            <person name="Sparks H."/>
            <person name="Anderson J."/>
            <person name="Bakaric R."/>
            <person name="Luria V."/>
            <person name="Karger A."/>
            <person name="Kirschner M.W."/>
            <person name="Durand P.M."/>
            <person name="Michod R.E."/>
            <person name="Nozaki H."/>
            <person name="Olson B.J."/>
        </authorList>
    </citation>
    <scope>NUCLEOTIDE SEQUENCE [LARGE SCALE GENOMIC DNA]</scope>
    <source>
        <strain evidence="6">NIES-2863</strain>
    </source>
</reference>